<feature type="region of interest" description="Disordered" evidence="1">
    <location>
        <begin position="104"/>
        <end position="123"/>
    </location>
</feature>
<accession>A0A183KT05</accession>
<sequence length="147" mass="15598">SSPSSSNSLSSCASSSGSSSSSEEPILIAFRLRLLTPRLIFVTIAAARCFFLARRVRSDVFSKPPLDPPLLRSSGSSNKRPFPLLELGPSSALSGSAFGFFKRLSSPRSSSSSSSSASLPLSNSSKSVSFKVFSGFRSLVFTSVEFR</sequence>
<feature type="region of interest" description="Disordered" evidence="1">
    <location>
        <begin position="1"/>
        <end position="21"/>
    </location>
</feature>
<evidence type="ECO:0000313" key="2">
    <source>
        <dbReference type="WBParaSite" id="SCUD_0001819701-mRNA-1"/>
    </source>
</evidence>
<name>A0A183KT05_9TREM</name>
<dbReference type="WBParaSite" id="SCUD_0001819701-mRNA-1">
    <property type="protein sequence ID" value="SCUD_0001819701-mRNA-1"/>
    <property type="gene ID" value="SCUD_0001819701"/>
</dbReference>
<protein>
    <submittedName>
        <fullName evidence="2">Secreted protein</fullName>
    </submittedName>
</protein>
<proteinExistence type="predicted"/>
<organism evidence="2">
    <name type="scientific">Schistosoma curassoni</name>
    <dbReference type="NCBI Taxonomy" id="6186"/>
    <lineage>
        <taxon>Eukaryota</taxon>
        <taxon>Metazoa</taxon>
        <taxon>Spiralia</taxon>
        <taxon>Lophotrochozoa</taxon>
        <taxon>Platyhelminthes</taxon>
        <taxon>Trematoda</taxon>
        <taxon>Digenea</taxon>
        <taxon>Strigeidida</taxon>
        <taxon>Schistosomatoidea</taxon>
        <taxon>Schistosomatidae</taxon>
        <taxon>Schistosoma</taxon>
    </lineage>
</organism>
<evidence type="ECO:0000256" key="1">
    <source>
        <dbReference type="SAM" id="MobiDB-lite"/>
    </source>
</evidence>
<dbReference type="AlphaFoldDB" id="A0A183KT05"/>
<reference evidence="2" key="1">
    <citation type="submission" date="2016-06" db="UniProtKB">
        <authorList>
            <consortium name="WormBaseParasite"/>
        </authorList>
    </citation>
    <scope>IDENTIFICATION</scope>
</reference>